<keyword evidence="1" id="KW-0812">Transmembrane</keyword>
<dbReference type="STRING" id="442562.Rumeso_04132"/>
<organism evidence="2 3">
    <name type="scientific">Rubellimicrobium mesophilum DSM 19309</name>
    <dbReference type="NCBI Taxonomy" id="442562"/>
    <lineage>
        <taxon>Bacteria</taxon>
        <taxon>Pseudomonadati</taxon>
        <taxon>Pseudomonadota</taxon>
        <taxon>Alphaproteobacteria</taxon>
        <taxon>Rhodobacterales</taxon>
        <taxon>Roseobacteraceae</taxon>
        <taxon>Rubellimicrobium</taxon>
    </lineage>
</organism>
<gene>
    <name evidence="2" type="ORF">Rumeso_04132</name>
</gene>
<sequence>MTTGTLAPCASLRGPARLLLGGQLLHVAVTQFHAGGDANDHHAIFEAYARDRIWAAVHLGQFAATAILLAGLMSLSLALDDRDATKGRVGRLGAASAVAALALYGVLQAVDGVALKQAVSAWASAPEAEKAARFAVAESVRWLEWGLRSYQDVAMGLSLLLLSLAALRAGRLPQPVAGLMGLSGASYLAQGWVAGTEGFSPAQSVAIVLGWVLSLSWMIWLVAATWRLPASGALGATQVDPVKGGRSEGGFAEAG</sequence>
<evidence type="ECO:0000313" key="2">
    <source>
        <dbReference type="EMBL" id="EYD74268.1"/>
    </source>
</evidence>
<name>A0A017HJC8_9RHOB</name>
<feature type="transmembrane region" description="Helical" evidence="1">
    <location>
        <begin position="89"/>
        <end position="107"/>
    </location>
</feature>
<dbReference type="AlphaFoldDB" id="A0A017HJC8"/>
<dbReference type="InterPro" id="IPR025495">
    <property type="entry name" value="DUF4386"/>
</dbReference>
<comment type="caution">
    <text evidence="2">The sequence shown here is derived from an EMBL/GenBank/DDBJ whole genome shotgun (WGS) entry which is preliminary data.</text>
</comment>
<proteinExistence type="predicted"/>
<evidence type="ECO:0008006" key="4">
    <source>
        <dbReference type="Google" id="ProtNLM"/>
    </source>
</evidence>
<dbReference type="PATRIC" id="fig|442562.3.peg.4068"/>
<dbReference type="Proteomes" id="UP000019666">
    <property type="component" value="Unassembled WGS sequence"/>
</dbReference>
<feature type="transmembrane region" description="Helical" evidence="1">
    <location>
        <begin position="53"/>
        <end position="77"/>
    </location>
</feature>
<dbReference type="EMBL" id="AOSK01000118">
    <property type="protein sequence ID" value="EYD74268.1"/>
    <property type="molecule type" value="Genomic_DNA"/>
</dbReference>
<dbReference type="RefSeq" id="WP_211262835.1">
    <property type="nucleotide sequence ID" value="NZ_KK088567.1"/>
</dbReference>
<accession>A0A017HJC8</accession>
<feature type="transmembrane region" description="Helical" evidence="1">
    <location>
        <begin position="205"/>
        <end position="226"/>
    </location>
</feature>
<dbReference type="Pfam" id="PF14329">
    <property type="entry name" value="DUF4386"/>
    <property type="match status" value="1"/>
</dbReference>
<evidence type="ECO:0000256" key="1">
    <source>
        <dbReference type="SAM" id="Phobius"/>
    </source>
</evidence>
<dbReference type="HOGENOM" id="CLU_1131774_0_0_5"/>
<reference evidence="2 3" key="1">
    <citation type="submission" date="2013-02" db="EMBL/GenBank/DDBJ databases">
        <authorList>
            <person name="Fiebig A."/>
            <person name="Goeker M."/>
            <person name="Klenk H.-P.P."/>
        </authorList>
    </citation>
    <scope>NUCLEOTIDE SEQUENCE [LARGE SCALE GENOMIC DNA]</scope>
    <source>
        <strain evidence="2 3">DSM 19309</strain>
    </source>
</reference>
<protein>
    <recommendedName>
        <fullName evidence="4">DUF4386 family protein</fullName>
    </recommendedName>
</protein>
<keyword evidence="1" id="KW-1133">Transmembrane helix</keyword>
<keyword evidence="3" id="KW-1185">Reference proteome</keyword>
<keyword evidence="1" id="KW-0472">Membrane</keyword>
<evidence type="ECO:0000313" key="3">
    <source>
        <dbReference type="Proteomes" id="UP000019666"/>
    </source>
</evidence>